<dbReference type="NCBIfam" id="NF003555">
    <property type="entry name" value="PRK05218.1"/>
    <property type="match status" value="1"/>
</dbReference>
<dbReference type="Pfam" id="PF00183">
    <property type="entry name" value="HSP90"/>
    <property type="match status" value="1"/>
</dbReference>
<dbReference type="HAMAP" id="MF_00505">
    <property type="entry name" value="HSP90"/>
    <property type="match status" value="1"/>
</dbReference>
<gene>
    <name evidence="10" type="primary">htpG</name>
    <name evidence="13" type="ORF">DC083_07290</name>
</gene>
<evidence type="ECO:0000256" key="9">
    <source>
        <dbReference type="ARBA" id="ARBA00070675"/>
    </source>
</evidence>
<feature type="binding site" evidence="11">
    <location>
        <position position="88"/>
    </location>
    <ligand>
        <name>ATP</name>
        <dbReference type="ChEBI" id="CHEBI:30616"/>
    </ligand>
</feature>
<dbReference type="Gene3D" id="3.30.565.10">
    <property type="entry name" value="Histidine kinase-like ATPase, C-terminal domain"/>
    <property type="match status" value="1"/>
</dbReference>
<dbReference type="Pfam" id="PF13589">
    <property type="entry name" value="HATPase_c_3"/>
    <property type="match status" value="1"/>
</dbReference>
<comment type="subunit">
    <text evidence="10">Homodimer.</text>
</comment>
<dbReference type="PIRSF" id="PIRSF002583">
    <property type="entry name" value="Hsp90"/>
    <property type="match status" value="1"/>
</dbReference>
<comment type="caution">
    <text evidence="13">The sequence shown here is derived from an EMBL/GenBank/DDBJ whole genome shotgun (WGS) entry which is preliminary data.</text>
</comment>
<protein>
    <recommendedName>
        <fullName evidence="9 10">Chaperone protein HtpG</fullName>
    </recommendedName>
    <alternativeName>
        <fullName evidence="10">Heat shock protein HtpG</fullName>
    </alternativeName>
    <alternativeName>
        <fullName evidence="10">High temperature protein G</fullName>
    </alternativeName>
</protein>
<dbReference type="CDD" id="cd16927">
    <property type="entry name" value="HATPase_Hsp90-like"/>
    <property type="match status" value="1"/>
</dbReference>
<evidence type="ECO:0000256" key="8">
    <source>
        <dbReference type="ARBA" id="ARBA00058590"/>
    </source>
</evidence>
<feature type="domain" description="Histidine kinase/HSP90-like ATPase" evidence="12">
    <location>
        <begin position="30"/>
        <end position="187"/>
    </location>
</feature>
<dbReference type="InterPro" id="IPR019805">
    <property type="entry name" value="Heat_shock_protein_90_CS"/>
</dbReference>
<accession>A0A2U2AE17</accession>
<feature type="binding site" evidence="11">
    <location>
        <position position="41"/>
    </location>
    <ligand>
        <name>ATP</name>
        <dbReference type="ChEBI" id="CHEBI:30616"/>
    </ligand>
</feature>
<keyword evidence="14" id="KW-1185">Reference proteome</keyword>
<dbReference type="InterPro" id="IPR001404">
    <property type="entry name" value="Hsp90_fam"/>
</dbReference>
<dbReference type="PANTHER" id="PTHR11528">
    <property type="entry name" value="HEAT SHOCK PROTEIN 90 FAMILY MEMBER"/>
    <property type="match status" value="1"/>
</dbReference>
<feature type="region of interest" description="C" evidence="10">
    <location>
        <begin position="562"/>
        <end position="636"/>
    </location>
</feature>
<reference evidence="14" key="1">
    <citation type="submission" date="2018-05" db="EMBL/GenBank/DDBJ databases">
        <title>Ignatzschineria dubaiensis sp. nov., isolated from necrotic foot tissues of dromedaries (Camelus dromedarius) and associated maggots in Dubai, United Arab Emirates.</title>
        <authorList>
            <person name="Tsang C.C."/>
            <person name="Tang J.Y.M."/>
            <person name="Fong J.Y.H."/>
            <person name="Kinne J."/>
            <person name="Lee H.H."/>
            <person name="Joseph M."/>
            <person name="Jose S."/>
            <person name="Schuster R.K."/>
            <person name="Tang Y."/>
            <person name="Sivakumar S."/>
            <person name="Chen J.H.K."/>
            <person name="Teng J.L.L."/>
            <person name="Lau S.K.P."/>
            <person name="Wernery U."/>
            <person name="Woo P.C.Y."/>
        </authorList>
    </citation>
    <scope>NUCLEOTIDE SEQUENCE [LARGE SCALE GENOMIC DNA]</scope>
    <source>
        <strain evidence="14">KCTC 22644</strain>
    </source>
</reference>
<keyword evidence="3 10" id="KW-0963">Cytoplasm</keyword>
<keyword evidence="6 10" id="KW-0346">Stress response</keyword>
<feature type="binding site" evidence="11">
    <location>
        <begin position="125"/>
        <end position="130"/>
    </location>
    <ligand>
        <name>ATP</name>
        <dbReference type="ChEBI" id="CHEBI:30616"/>
    </ligand>
</feature>
<dbReference type="EMBL" id="QEWQ01000004">
    <property type="protein sequence ID" value="PWD80901.1"/>
    <property type="molecule type" value="Genomic_DNA"/>
</dbReference>
<dbReference type="InterPro" id="IPR036890">
    <property type="entry name" value="HATPase_C_sf"/>
</dbReference>
<feature type="binding site" evidence="11">
    <location>
        <position position="348"/>
    </location>
    <ligand>
        <name>ATP</name>
        <dbReference type="ChEBI" id="CHEBI:30616"/>
    </ligand>
</feature>
<dbReference type="InterPro" id="IPR020575">
    <property type="entry name" value="Hsp90_N"/>
</dbReference>
<comment type="function">
    <text evidence="8 10">Molecular chaperone. Has ATPase activity.</text>
</comment>
<evidence type="ECO:0000256" key="11">
    <source>
        <dbReference type="PIRSR" id="PIRSR002583-1"/>
    </source>
</evidence>
<comment type="similarity">
    <text evidence="2 10">Belongs to the heat shock protein 90 family.</text>
</comment>
<name>A0A2U2AE17_9GAMM</name>
<dbReference type="Proteomes" id="UP000245020">
    <property type="component" value="Unassembled WGS sequence"/>
</dbReference>
<evidence type="ECO:0000256" key="7">
    <source>
        <dbReference type="ARBA" id="ARBA00023186"/>
    </source>
</evidence>
<evidence type="ECO:0000256" key="1">
    <source>
        <dbReference type="ARBA" id="ARBA00004496"/>
    </source>
</evidence>
<feature type="binding site" evidence="11">
    <location>
        <position position="177"/>
    </location>
    <ligand>
        <name>ATP</name>
        <dbReference type="ChEBI" id="CHEBI:30616"/>
    </ligand>
</feature>
<evidence type="ECO:0000256" key="5">
    <source>
        <dbReference type="ARBA" id="ARBA00022840"/>
    </source>
</evidence>
<keyword evidence="5 10" id="KW-0067">ATP-binding</keyword>
<keyword evidence="7 10" id="KW-0143">Chaperone</keyword>
<dbReference type="Gene3D" id="1.20.120.790">
    <property type="entry name" value="Heat shock protein 90, C-terminal domain"/>
    <property type="match status" value="1"/>
</dbReference>
<dbReference type="GO" id="GO:0051082">
    <property type="term" value="F:unfolded protein binding"/>
    <property type="evidence" value="ECO:0007669"/>
    <property type="project" value="UniProtKB-UniRule"/>
</dbReference>
<evidence type="ECO:0000256" key="10">
    <source>
        <dbReference type="HAMAP-Rule" id="MF_00505"/>
    </source>
</evidence>
<proteinExistence type="inferred from homology"/>
<dbReference type="FunFam" id="3.30.230.80:FF:000002">
    <property type="entry name" value="Molecular chaperone HtpG"/>
    <property type="match status" value="1"/>
</dbReference>
<dbReference type="FunFam" id="3.30.565.10:FF:000009">
    <property type="entry name" value="Molecular chaperone HtpG"/>
    <property type="match status" value="1"/>
</dbReference>
<feature type="binding site" evidence="11">
    <location>
        <position position="37"/>
    </location>
    <ligand>
        <name>ATP</name>
        <dbReference type="ChEBI" id="CHEBI:30616"/>
    </ligand>
</feature>
<dbReference type="InterPro" id="IPR037196">
    <property type="entry name" value="HSP90_C"/>
</dbReference>
<sequence>MTDQTRAETMQFQTEVNQLLNLMIHSLYSNREIFLRELISNASDALDKRRFAGLTDPLLIEGQGNPEIEIAFDPEAKTLTITDNGIGMTREDVIENIGTIAKSGTKAFLEKLEADQKNASQLIGQFGVGFYSAFIVAKEIELTTRRAGEPADSATYWRSEGQGEFTIAPTNREKAGTTVTLHMRDEDVDLLNEWSIKDIVKKYSDHIAYPIMMAVEKPIMPKEGEEESELKTERVIEQINSAESLWQRERSEVSDEEYIAFYKELTNDYTDPLTWSHNRVEGNTSYTSLLYVPAVAPRGLWDQEVKYGIDLYVQRVFIMEGSDKLIPRYLRFMQGVVDTQDLPLNISREILQSSKTIDTIRQGLTRRSLTMLESLTQDETKYQTFWKQFGRVIKEGLGEDFSNREKIASLLRFASTVTDEEVVSLKAYKERMQEGQDKIYYITADSLNTAKNSPHLEIFKSKGIEVLLMTDVIDDWMTGFLHEFDGTEMVNVAKGDVKLDGETAEEKDQKEDLSEADQKLVDRVKEVLGDRVESVKISKRLTDSASVLVRNEHALSGHFEKMLREAGHDVPTMKPWLEINPKHPLLKALADDKNSNEAEDIAMLIYEEALLLEGAQLDNPSEFVARLNRLMKEKIA</sequence>
<feature type="binding site" evidence="11">
    <location>
        <position position="83"/>
    </location>
    <ligand>
        <name>ATP</name>
        <dbReference type="ChEBI" id="CHEBI:30616"/>
    </ligand>
</feature>
<dbReference type="Gene3D" id="3.40.50.11260">
    <property type="match status" value="1"/>
</dbReference>
<dbReference type="GO" id="GO:0016887">
    <property type="term" value="F:ATP hydrolysis activity"/>
    <property type="evidence" value="ECO:0007669"/>
    <property type="project" value="InterPro"/>
</dbReference>
<evidence type="ECO:0000256" key="2">
    <source>
        <dbReference type="ARBA" id="ARBA00008239"/>
    </source>
</evidence>
<dbReference type="InterPro" id="IPR020568">
    <property type="entry name" value="Ribosomal_Su5_D2-typ_SF"/>
</dbReference>
<feature type="binding site" evidence="11">
    <location>
        <position position="96"/>
    </location>
    <ligand>
        <name>ATP</name>
        <dbReference type="ChEBI" id="CHEBI:30616"/>
    </ligand>
</feature>
<dbReference type="PROSITE" id="PS00298">
    <property type="entry name" value="HSP90"/>
    <property type="match status" value="1"/>
</dbReference>
<dbReference type="SMART" id="SM00387">
    <property type="entry name" value="HATPase_c"/>
    <property type="match status" value="1"/>
</dbReference>
<feature type="binding site" evidence="11">
    <location>
        <position position="102"/>
    </location>
    <ligand>
        <name>ATP</name>
        <dbReference type="ChEBI" id="CHEBI:30616"/>
    </ligand>
</feature>
<dbReference type="InterPro" id="IPR003594">
    <property type="entry name" value="HATPase_dom"/>
</dbReference>
<evidence type="ECO:0000313" key="14">
    <source>
        <dbReference type="Proteomes" id="UP000245020"/>
    </source>
</evidence>
<comment type="subcellular location">
    <subcellularLocation>
        <location evidence="1 10">Cytoplasm</location>
    </subcellularLocation>
</comment>
<dbReference type="RefSeq" id="WP_109189552.1">
    <property type="nucleotide sequence ID" value="NZ_BMYA01000002.1"/>
</dbReference>
<dbReference type="OrthoDB" id="9802640at2"/>
<keyword evidence="4 10" id="KW-0547">Nucleotide-binding</keyword>
<dbReference type="SUPFAM" id="SSF55874">
    <property type="entry name" value="ATPase domain of HSP90 chaperone/DNA topoisomerase II/histidine kinase"/>
    <property type="match status" value="1"/>
</dbReference>
<evidence type="ECO:0000256" key="3">
    <source>
        <dbReference type="ARBA" id="ARBA00022490"/>
    </source>
</evidence>
<dbReference type="SUPFAM" id="SSF110942">
    <property type="entry name" value="HSP90 C-terminal domain"/>
    <property type="match status" value="1"/>
</dbReference>
<evidence type="ECO:0000256" key="6">
    <source>
        <dbReference type="ARBA" id="ARBA00023016"/>
    </source>
</evidence>
<feature type="binding site" evidence="11">
    <location>
        <begin position="103"/>
        <end position="104"/>
    </location>
    <ligand>
        <name>ATP</name>
        <dbReference type="ChEBI" id="CHEBI:30616"/>
    </ligand>
</feature>
<dbReference type="AlphaFoldDB" id="A0A2U2AE17"/>
<evidence type="ECO:0000259" key="12">
    <source>
        <dbReference type="SMART" id="SM00387"/>
    </source>
</evidence>
<dbReference type="Gene3D" id="3.30.230.80">
    <property type="match status" value="1"/>
</dbReference>
<dbReference type="GO" id="GO:0005737">
    <property type="term" value="C:cytoplasm"/>
    <property type="evidence" value="ECO:0007669"/>
    <property type="project" value="UniProtKB-SubCell"/>
</dbReference>
<feature type="region of interest" description="A; substrate-binding" evidence="10">
    <location>
        <begin position="1"/>
        <end position="348"/>
    </location>
</feature>
<comment type="caution">
    <text evidence="10">Lacks conserved residue(s) required for the propagation of feature annotation.</text>
</comment>
<evidence type="ECO:0000256" key="4">
    <source>
        <dbReference type="ARBA" id="ARBA00022741"/>
    </source>
</evidence>
<evidence type="ECO:0000313" key="13">
    <source>
        <dbReference type="EMBL" id="PWD80901.1"/>
    </source>
</evidence>
<dbReference type="GO" id="GO:0005524">
    <property type="term" value="F:ATP binding"/>
    <property type="evidence" value="ECO:0007669"/>
    <property type="project" value="UniProtKB-UniRule"/>
</dbReference>
<dbReference type="SUPFAM" id="SSF54211">
    <property type="entry name" value="Ribosomal protein S5 domain 2-like"/>
    <property type="match status" value="1"/>
</dbReference>
<dbReference type="GO" id="GO:0140662">
    <property type="term" value="F:ATP-dependent protein folding chaperone"/>
    <property type="evidence" value="ECO:0007669"/>
    <property type="project" value="InterPro"/>
</dbReference>
<organism evidence="13 14">
    <name type="scientific">Ignatzschineria ureiclastica</name>
    <dbReference type="NCBI Taxonomy" id="472582"/>
    <lineage>
        <taxon>Bacteria</taxon>
        <taxon>Pseudomonadati</taxon>
        <taxon>Pseudomonadota</taxon>
        <taxon>Gammaproteobacteria</taxon>
        <taxon>Cardiobacteriales</taxon>
        <taxon>Ignatzschineriaceae</taxon>
        <taxon>Ignatzschineria</taxon>
    </lineage>
</organism>
<dbReference type="PRINTS" id="PR00775">
    <property type="entry name" value="HEATSHOCK90"/>
</dbReference>